<dbReference type="Gene3D" id="2.60.40.10">
    <property type="entry name" value="Immunoglobulins"/>
    <property type="match status" value="4"/>
</dbReference>
<dbReference type="Pfam" id="PF02368">
    <property type="entry name" value="Big_2"/>
    <property type="match status" value="2"/>
</dbReference>
<sequence>MRMKHGSGRGEATSAKPRLLAAFTAVAMMFATAVPALMPKAANADDGLANGSICVPEDKPLGDDTSNAEQDNGIATWVGKDMYIGYPSAGVKANYGNGGNTPGQSYAVEAEGATLVGGRLAIHSVKNSWGANYGPNGVNYSGRGFRFGIVGFGGQFRPTEGDALVIAGSNSQMSGMKDARNIDTNALGWNDNQNIPGRGRGWLGSNSASEPNYTAKIAGGASEAMGLHGLTPGTNYPGPDWSWTSVYNNNVESNVQWGQTNPLKSVNISGETKDRSGFGTTIATQSDQLAGLPETGTYTTTTSSQSNYKRTKYNSGGVSIYDSNRDIKTRTIIEATFNVDERVIKFTGDGTSKLQVFNLPATELRNNGKGGVSFAFEKIPTGASIVINVTGEENIEFNNGWRFWWAGDKEIGNNWDQYEIGNGYSLYDNTSEAKQKAYVAAMSAIMWNFNKTASLTIKGGQASNASITAKKEYKWPTGVWYDGADQFPTGNYSGTASVSDDPAAAMLGSIMMPNDNGAFDDHVTTNGRVWVNGNFYMNNPTKAYHFGANVGEGDSASIIDMDQERHNKGWNATVKTNCPTISWEKVDGDGNVISGLPDGSTLASFQVFGSKDDAVNNRNVLVTVTDNQPLVDQDQAQGKFQIQSLGKNATYYIKEITAPTGYVQSTNIYRIVTGNSDSETYSTIDKVYTAQGIEITNADDKDLSGTSGIVNKSGGADVEWGKYAEDDTSYAGLSGSEWTLTRTDAEPKQEWTIRDYTAQVTGVEILHDGTVTQSLELTTGSHAQLSANVLPVGEAIQDVRWSSSNPGLVSVSATGEVVVLRNTADNEDPNVTITAQSVSDPTKQAQITIVCKRVAVQSVTIQMNGSDVEQVSLQEGETKQLTAKTDPAGVGVEWSSSDSNVVEVDANGQLTAKKAGSATIMANAGDKNDTVTVTVKAKPVRTSTDVYVKWTDRSQARLYYWNDTTNNKPFPGTAMQKVQCGSDSWWKLSVPLTGTFEVIVTGNNNDDKYPANGKPGTTDIPIPGTAASYYIDGWYAPVTEGTPPSGCSVRSAAPARAQAVPSVEPVMDVSNDAAPQAEEATDPSAPHDVDPRVGRFKIENLPNGTYTLKEFKAPTGYWLNTTEYGFTVKNGELTWTAGKEPDVHDNEHWISDVPTEFSWDKIDAGYSESDNVKNGPIAGSEWKLEKFKDGDYTSEIERIEDCQLVAATGCSGFDKHYEAGKFTLKGLAIGKYRLSETKAPEGYNLPENVYYYFELGATNPGAVTWNKGTATSYDTTGSFTGASEASVNTNAAPNYRKTGNVDWNKVNSEDTSELLAGSEWKVRFKAEGTVNYSEWYKVIDCTTTPTACSVPGKPDNQPVWTYDHHPSIGAFQLQNLEWGDYELVETKAPDGFNLSEKTYTFTVSKANVDKNITIQGAEGSGNNIANEPGFELPETGGEGNTLIVMFGVALTAISMLGYAVAMRKRV</sequence>
<organism evidence="7 8">
    <name type="scientific">Bifidobacterium anseris</name>
    <dbReference type="NCBI Taxonomy" id="2020963"/>
    <lineage>
        <taxon>Bacteria</taxon>
        <taxon>Bacillati</taxon>
        <taxon>Actinomycetota</taxon>
        <taxon>Actinomycetes</taxon>
        <taxon>Bifidobacteriales</taxon>
        <taxon>Bifidobacteriaceae</taxon>
        <taxon>Bifidobacterium</taxon>
    </lineage>
</organism>
<dbReference type="SUPFAM" id="SSF49373">
    <property type="entry name" value="Invasin/intimin cell-adhesion fragments"/>
    <property type="match status" value="2"/>
</dbReference>
<dbReference type="InterPro" id="IPR013783">
    <property type="entry name" value="Ig-like_fold"/>
</dbReference>
<proteinExistence type="inferred from homology"/>
<dbReference type="InterPro" id="IPR003343">
    <property type="entry name" value="Big_2"/>
</dbReference>
<dbReference type="Proteomes" id="UP000234935">
    <property type="component" value="Unassembled WGS sequence"/>
</dbReference>
<dbReference type="Pfam" id="PF17802">
    <property type="entry name" value="SpaA"/>
    <property type="match status" value="4"/>
</dbReference>
<evidence type="ECO:0000259" key="6">
    <source>
        <dbReference type="SMART" id="SM00635"/>
    </source>
</evidence>
<comment type="similarity">
    <text evidence="1">Belongs to the serine-aspartate repeat-containing protein (SDr) family.</text>
</comment>
<evidence type="ECO:0000256" key="5">
    <source>
        <dbReference type="SAM" id="Phobius"/>
    </source>
</evidence>
<dbReference type="EMBL" id="NMYC01000005">
    <property type="protein sequence ID" value="PLS26865.1"/>
    <property type="molecule type" value="Genomic_DNA"/>
</dbReference>
<dbReference type="GO" id="GO:0005975">
    <property type="term" value="P:carbohydrate metabolic process"/>
    <property type="evidence" value="ECO:0007669"/>
    <property type="project" value="UniProtKB-ARBA"/>
</dbReference>
<feature type="transmembrane region" description="Helical" evidence="5">
    <location>
        <begin position="1442"/>
        <end position="1461"/>
    </location>
</feature>
<keyword evidence="5" id="KW-1133">Transmembrane helix</keyword>
<evidence type="ECO:0000256" key="4">
    <source>
        <dbReference type="SAM" id="MobiDB-lite"/>
    </source>
</evidence>
<dbReference type="PANTHER" id="PTHR36108:SF13">
    <property type="entry name" value="COLOSSIN-B-RELATED"/>
    <property type="match status" value="1"/>
</dbReference>
<dbReference type="Gene3D" id="2.60.40.1080">
    <property type="match status" value="2"/>
</dbReference>
<keyword evidence="8" id="KW-1185">Reference proteome</keyword>
<keyword evidence="3" id="KW-0732">Signal</keyword>
<name>A0A2N5IY31_9BIFI</name>
<feature type="domain" description="BIG2" evidence="6">
    <location>
        <begin position="855"/>
        <end position="934"/>
    </location>
</feature>
<feature type="region of interest" description="Disordered" evidence="4">
    <location>
        <begin position="1073"/>
        <end position="1092"/>
    </location>
</feature>
<evidence type="ECO:0000313" key="7">
    <source>
        <dbReference type="EMBL" id="PLS26865.1"/>
    </source>
</evidence>
<accession>A0A2N5IY31</accession>
<dbReference type="InterPro" id="IPR041033">
    <property type="entry name" value="SpaA_PFL_dom_1"/>
</dbReference>
<dbReference type="InterPro" id="IPR008964">
    <property type="entry name" value="Invasin/intimin_cell_adhesion"/>
</dbReference>
<dbReference type="PANTHER" id="PTHR36108">
    <property type="entry name" value="COLOSSIN-B-RELATED"/>
    <property type="match status" value="1"/>
</dbReference>
<protein>
    <submittedName>
        <fullName evidence="7">Cna protein B-type domain-containing protein</fullName>
    </submittedName>
</protein>
<keyword evidence="5" id="KW-0472">Membrane</keyword>
<evidence type="ECO:0000313" key="8">
    <source>
        <dbReference type="Proteomes" id="UP000234935"/>
    </source>
</evidence>
<feature type="domain" description="BIG2" evidence="6">
    <location>
        <begin position="765"/>
        <end position="845"/>
    </location>
</feature>
<dbReference type="RefSeq" id="WP_165778731.1">
    <property type="nucleotide sequence ID" value="NZ_NMYC01000005.1"/>
</dbReference>
<keyword evidence="5" id="KW-0812">Transmembrane</keyword>
<reference evidence="7 8" key="1">
    <citation type="submission" date="2017-07" db="EMBL/GenBank/DDBJ databases">
        <title>Bifidobacterium novel species.</title>
        <authorList>
            <person name="Lugli G.A."/>
            <person name="Milani C."/>
            <person name="Duranti S."/>
            <person name="Mangifesta M."/>
        </authorList>
    </citation>
    <scope>NUCLEOTIDE SEQUENCE [LARGE SCALE GENOMIC DNA]</scope>
    <source>
        <strain evidence="8">Goo31D</strain>
    </source>
</reference>
<dbReference type="NCBIfam" id="TIGR04215">
    <property type="entry name" value="choice_anch_A"/>
    <property type="match status" value="1"/>
</dbReference>
<comment type="caution">
    <text evidence="7">The sequence shown here is derived from an EMBL/GenBank/DDBJ whole genome shotgun (WGS) entry which is preliminary data.</text>
</comment>
<evidence type="ECO:0000256" key="2">
    <source>
        <dbReference type="ARBA" id="ARBA00022525"/>
    </source>
</evidence>
<dbReference type="SMART" id="SM00635">
    <property type="entry name" value="BID_2"/>
    <property type="match status" value="2"/>
</dbReference>
<dbReference type="NCBIfam" id="TIGR01167">
    <property type="entry name" value="LPXTG_anchor"/>
    <property type="match status" value="1"/>
</dbReference>
<gene>
    <name evidence="7" type="ORF">CGZ88_1350</name>
</gene>
<evidence type="ECO:0000256" key="1">
    <source>
        <dbReference type="ARBA" id="ARBA00007257"/>
    </source>
</evidence>
<dbReference type="InterPro" id="IPR026588">
    <property type="entry name" value="Choice_anch_A"/>
</dbReference>
<keyword evidence="2" id="KW-0964">Secreted</keyword>
<evidence type="ECO:0000256" key="3">
    <source>
        <dbReference type="ARBA" id="ARBA00022729"/>
    </source>
</evidence>